<comment type="caution">
    <text evidence="2">The sequence shown here is derived from an EMBL/GenBank/DDBJ whole genome shotgun (WGS) entry which is preliminary data.</text>
</comment>
<name>A0A8J5X4D0_ZIZPA</name>
<protein>
    <submittedName>
        <fullName evidence="2">Uncharacterized protein</fullName>
    </submittedName>
</protein>
<evidence type="ECO:0000256" key="1">
    <source>
        <dbReference type="SAM" id="MobiDB-lite"/>
    </source>
</evidence>
<proteinExistence type="predicted"/>
<feature type="compositionally biased region" description="Basic residues" evidence="1">
    <location>
        <begin position="43"/>
        <end position="55"/>
    </location>
</feature>
<reference evidence="2" key="2">
    <citation type="submission" date="2021-02" db="EMBL/GenBank/DDBJ databases">
        <authorList>
            <person name="Kimball J.A."/>
            <person name="Haas M.W."/>
            <person name="Macchietto M."/>
            <person name="Kono T."/>
            <person name="Duquette J."/>
            <person name="Shao M."/>
        </authorList>
    </citation>
    <scope>NUCLEOTIDE SEQUENCE</scope>
    <source>
        <tissue evidence="2">Fresh leaf tissue</tissue>
    </source>
</reference>
<dbReference type="Proteomes" id="UP000729402">
    <property type="component" value="Unassembled WGS sequence"/>
</dbReference>
<feature type="region of interest" description="Disordered" evidence="1">
    <location>
        <begin position="1"/>
        <end position="82"/>
    </location>
</feature>
<dbReference type="AlphaFoldDB" id="A0A8J5X4D0"/>
<evidence type="ECO:0000313" key="2">
    <source>
        <dbReference type="EMBL" id="KAG8097207.1"/>
    </source>
</evidence>
<dbReference type="EMBL" id="JAAALK010000079">
    <property type="protein sequence ID" value="KAG8097207.1"/>
    <property type="molecule type" value="Genomic_DNA"/>
</dbReference>
<evidence type="ECO:0000313" key="3">
    <source>
        <dbReference type="Proteomes" id="UP000729402"/>
    </source>
</evidence>
<gene>
    <name evidence="2" type="ORF">GUJ93_ZPchr0013g36273</name>
</gene>
<accession>A0A8J5X4D0</accession>
<organism evidence="2 3">
    <name type="scientific">Zizania palustris</name>
    <name type="common">Northern wild rice</name>
    <dbReference type="NCBI Taxonomy" id="103762"/>
    <lineage>
        <taxon>Eukaryota</taxon>
        <taxon>Viridiplantae</taxon>
        <taxon>Streptophyta</taxon>
        <taxon>Embryophyta</taxon>
        <taxon>Tracheophyta</taxon>
        <taxon>Spermatophyta</taxon>
        <taxon>Magnoliopsida</taxon>
        <taxon>Liliopsida</taxon>
        <taxon>Poales</taxon>
        <taxon>Poaceae</taxon>
        <taxon>BOP clade</taxon>
        <taxon>Oryzoideae</taxon>
        <taxon>Oryzeae</taxon>
        <taxon>Zizaniinae</taxon>
        <taxon>Zizania</taxon>
    </lineage>
</organism>
<reference evidence="2" key="1">
    <citation type="journal article" date="2021" name="bioRxiv">
        <title>Whole Genome Assembly and Annotation of Northern Wild Rice, Zizania palustris L., Supports a Whole Genome Duplication in the Zizania Genus.</title>
        <authorList>
            <person name="Haas M."/>
            <person name="Kono T."/>
            <person name="Macchietto M."/>
            <person name="Millas R."/>
            <person name="McGilp L."/>
            <person name="Shao M."/>
            <person name="Duquette J."/>
            <person name="Hirsch C.N."/>
            <person name="Kimball J."/>
        </authorList>
    </citation>
    <scope>NUCLEOTIDE SEQUENCE</scope>
    <source>
        <tissue evidence="2">Fresh leaf tissue</tissue>
    </source>
</reference>
<keyword evidence="3" id="KW-1185">Reference proteome</keyword>
<sequence length="82" mass="8676">MTGRCGTTGRWADGEDAAGRRGGAGRRSSELTARASRDDGVAGRRRGCNGTTRRRASNEGVARRWGGGPAARRNVETGCWGR</sequence>